<dbReference type="PRINTS" id="PR00811">
    <property type="entry name" value="BCTERIALGSPD"/>
</dbReference>
<dbReference type="Pfam" id="PF00263">
    <property type="entry name" value="Secretin"/>
    <property type="match status" value="1"/>
</dbReference>
<dbReference type="GO" id="GO:0009306">
    <property type="term" value="P:protein secretion"/>
    <property type="evidence" value="ECO:0007669"/>
    <property type="project" value="InterPro"/>
</dbReference>
<gene>
    <name evidence="4" type="ORF">EQU24_16020</name>
</gene>
<dbReference type="InterPro" id="IPR004846">
    <property type="entry name" value="T2SS/T3SS_dom"/>
</dbReference>
<dbReference type="STRING" id="675511.GCA_000341735_04248"/>
<protein>
    <submittedName>
        <fullName evidence="4">Type II and III secretion system protein family protein</fullName>
    </submittedName>
</protein>
<evidence type="ECO:0000313" key="5">
    <source>
        <dbReference type="Proteomes" id="UP000305881"/>
    </source>
</evidence>
<dbReference type="KEGG" id="mbur:EQU24_16020"/>
<feature type="domain" description="Type II/III secretion system secretin-like" evidence="2">
    <location>
        <begin position="240"/>
        <end position="403"/>
    </location>
</feature>
<comment type="similarity">
    <text evidence="1">Belongs to the bacterial secretin family.</text>
</comment>
<dbReference type="OrthoDB" id="9775455at2"/>
<dbReference type="RefSeq" id="WP_017842617.1">
    <property type="nucleotide sequence ID" value="NZ_CP035467.1"/>
</dbReference>
<evidence type="ECO:0000259" key="2">
    <source>
        <dbReference type="Pfam" id="PF00263"/>
    </source>
</evidence>
<dbReference type="GO" id="GO:0015627">
    <property type="term" value="C:type II protein secretion system complex"/>
    <property type="evidence" value="ECO:0007669"/>
    <property type="project" value="TreeGrafter"/>
</dbReference>
<keyword evidence="5" id="KW-1185">Reference proteome</keyword>
<dbReference type="InterPro" id="IPR001775">
    <property type="entry name" value="GspD/PilQ"/>
</dbReference>
<feature type="domain" description="Pilus formation protein N-terminal" evidence="3">
    <location>
        <begin position="25"/>
        <end position="85"/>
    </location>
</feature>
<sequence>MNILKVILAVLLLAIGDVSAAAKLSIDLEVGKQWRAPSDRAIKRAAIGNDEIADLQVEGNLLLVMGKKPGKTDLMVWYGDDAEQPSLQVELLVVASADLKQRAVSRLDNADFQVREAGDKLGLSGGSRSLEDHAQVRQALDTKSDAAIDASVLDFETQVQIDIKIVEVSRRRLQNAGLFLGKNTANTTLALSTPGNMTGVQSAGEGALSLLSSGFFPHAQAFNFLYGNATEGILGVVSVLENNGFAYTLAEPSLMAMSGQSANFLAGGEFPIPVPQGGAQSGSNTIEFKEFGVRVSLTPTVLDRNRIALKVAPEVSELDFTAAIQSGGVAVPALRVRRTDTSISLGDGESFVISGLVSQNTIGSVDKFPWLGDIPVLGAFFRSTHIDRNDRELIMVVTPHVVQPLAKGADLPPMPGERFRKYDPNFFEVFFKETGEFKTKTPARSGFSD</sequence>
<evidence type="ECO:0000256" key="1">
    <source>
        <dbReference type="RuleBase" id="RU004003"/>
    </source>
</evidence>
<evidence type="ECO:0000313" key="4">
    <source>
        <dbReference type="EMBL" id="QCW83579.1"/>
    </source>
</evidence>
<accession>A0A4P9UQ75</accession>
<dbReference type="InterPro" id="IPR050810">
    <property type="entry name" value="Bact_Secretion_Sys_Channel"/>
</dbReference>
<dbReference type="PANTHER" id="PTHR30332">
    <property type="entry name" value="PROBABLE GENERAL SECRETION PATHWAY PROTEIN D"/>
    <property type="match status" value="1"/>
</dbReference>
<name>A0A4P9UQ75_METBY</name>
<reference evidence="5" key="1">
    <citation type="journal article" date="2019" name="J. Bacteriol.">
        <title>A Mutagenic Screen Identifies a TonB-Dependent Receptor Required for the Lanthanide Metal Switch in the Type I Methanotroph 'Methylotuvimicrobium buryatense' 5GB1C.</title>
        <authorList>
            <person name="Groom J.D."/>
            <person name="Ford S.M."/>
            <person name="Pesesky M.W."/>
            <person name="Lidstrom M.E."/>
        </authorList>
    </citation>
    <scope>NUCLEOTIDE SEQUENCE [LARGE SCALE GENOMIC DNA]</scope>
    <source>
        <strain evidence="5">5GB1C</strain>
    </source>
</reference>
<dbReference type="InterPro" id="IPR032789">
    <property type="entry name" value="T2SS-T3SS_pil_N"/>
</dbReference>
<dbReference type="Pfam" id="PF13629">
    <property type="entry name" value="T2SS-T3SS_pil_N"/>
    <property type="match status" value="1"/>
</dbReference>
<proteinExistence type="inferred from homology"/>
<dbReference type="AlphaFoldDB" id="A0A4P9UQ75"/>
<dbReference type="PANTHER" id="PTHR30332:SF17">
    <property type="entry name" value="TYPE IV PILIATION SYSTEM PROTEIN DR_0774-RELATED"/>
    <property type="match status" value="1"/>
</dbReference>
<dbReference type="Proteomes" id="UP000305881">
    <property type="component" value="Chromosome"/>
</dbReference>
<organism evidence="4 5">
    <name type="scientific">Methylotuvimicrobium buryatense</name>
    <name type="common">Methylomicrobium buryatense</name>
    <dbReference type="NCBI Taxonomy" id="95641"/>
    <lineage>
        <taxon>Bacteria</taxon>
        <taxon>Pseudomonadati</taxon>
        <taxon>Pseudomonadota</taxon>
        <taxon>Gammaproteobacteria</taxon>
        <taxon>Methylococcales</taxon>
        <taxon>Methylococcaceae</taxon>
        <taxon>Methylotuvimicrobium</taxon>
    </lineage>
</organism>
<dbReference type="EMBL" id="CP035467">
    <property type="protein sequence ID" value="QCW83579.1"/>
    <property type="molecule type" value="Genomic_DNA"/>
</dbReference>
<evidence type="ECO:0000259" key="3">
    <source>
        <dbReference type="Pfam" id="PF13629"/>
    </source>
</evidence>